<dbReference type="GO" id="GO:0016020">
    <property type="term" value="C:membrane"/>
    <property type="evidence" value="ECO:0007669"/>
    <property type="project" value="UniProtKB-SubCell"/>
</dbReference>
<evidence type="ECO:0000259" key="6">
    <source>
        <dbReference type="Pfam" id="PF07291"/>
    </source>
</evidence>
<reference evidence="7 8" key="1">
    <citation type="submission" date="2014-07" db="EMBL/GenBank/DDBJ databases">
        <title>Epilithonimonas lactis LMG 22401 Genome.</title>
        <authorList>
            <person name="Pipes S.E."/>
            <person name="Stropko S.J."/>
        </authorList>
    </citation>
    <scope>NUCLEOTIDE SEQUENCE [LARGE SCALE GENOMIC DNA]</scope>
    <source>
        <strain evidence="7 8">LMG 24401</strain>
    </source>
</reference>
<dbReference type="InterPro" id="IPR009908">
    <property type="entry name" value="Methylamine_util_MauE"/>
</dbReference>
<evidence type="ECO:0000313" key="8">
    <source>
        <dbReference type="Proteomes" id="UP000028623"/>
    </source>
</evidence>
<organism evidence="7 8">
    <name type="scientific">Epilithonimonas lactis</name>
    <dbReference type="NCBI Taxonomy" id="421072"/>
    <lineage>
        <taxon>Bacteria</taxon>
        <taxon>Pseudomonadati</taxon>
        <taxon>Bacteroidota</taxon>
        <taxon>Flavobacteriia</taxon>
        <taxon>Flavobacteriales</taxon>
        <taxon>Weeksellaceae</taxon>
        <taxon>Chryseobacterium group</taxon>
        <taxon>Epilithonimonas</taxon>
    </lineage>
</organism>
<evidence type="ECO:0000256" key="1">
    <source>
        <dbReference type="ARBA" id="ARBA00004141"/>
    </source>
</evidence>
<evidence type="ECO:0000313" key="7">
    <source>
        <dbReference type="EMBL" id="KFC21047.1"/>
    </source>
</evidence>
<dbReference type="Pfam" id="PF07291">
    <property type="entry name" value="MauE"/>
    <property type="match status" value="1"/>
</dbReference>
<dbReference type="Proteomes" id="UP000028623">
    <property type="component" value="Unassembled WGS sequence"/>
</dbReference>
<feature type="transmembrane region" description="Helical" evidence="5">
    <location>
        <begin position="77"/>
        <end position="96"/>
    </location>
</feature>
<proteinExistence type="predicted"/>
<comment type="caution">
    <text evidence="7">The sequence shown here is derived from an EMBL/GenBank/DDBJ whole genome shotgun (WGS) entry which is preliminary data.</text>
</comment>
<feature type="transmembrane region" description="Helical" evidence="5">
    <location>
        <begin position="50"/>
        <end position="70"/>
    </location>
</feature>
<dbReference type="AlphaFoldDB" id="A0A085BF02"/>
<feature type="domain" description="Methylamine utilisation protein MauE" evidence="6">
    <location>
        <begin position="29"/>
        <end position="91"/>
    </location>
</feature>
<dbReference type="GO" id="GO:0030416">
    <property type="term" value="P:methylamine metabolic process"/>
    <property type="evidence" value="ECO:0007669"/>
    <property type="project" value="InterPro"/>
</dbReference>
<keyword evidence="4 5" id="KW-0472">Membrane</keyword>
<evidence type="ECO:0000256" key="5">
    <source>
        <dbReference type="SAM" id="Phobius"/>
    </source>
</evidence>
<comment type="subcellular location">
    <subcellularLocation>
        <location evidence="1">Membrane</location>
        <topology evidence="1">Multi-pass membrane protein</topology>
    </subcellularLocation>
</comment>
<feature type="transmembrane region" description="Helical" evidence="5">
    <location>
        <begin position="102"/>
        <end position="119"/>
    </location>
</feature>
<feature type="transmembrane region" description="Helical" evidence="5">
    <location>
        <begin position="7"/>
        <end position="25"/>
    </location>
</feature>
<gene>
    <name evidence="7" type="ORF">IO89_12530</name>
</gene>
<keyword evidence="8" id="KW-1185">Reference proteome</keyword>
<evidence type="ECO:0000256" key="3">
    <source>
        <dbReference type="ARBA" id="ARBA00022989"/>
    </source>
</evidence>
<evidence type="ECO:0000256" key="4">
    <source>
        <dbReference type="ARBA" id="ARBA00023136"/>
    </source>
</evidence>
<name>A0A085BF02_9FLAO</name>
<sequence length="128" mass="14426">MKDFKTTYFFLRLPIALSIFGHGLVRLPKLQAFTDGMVKSMEKSAIPESLLTPFGYFIPIAEFLIGLVLLIGYQTKYTIYAGLALMGLLVFGSASVENWSAIEAQLIHSIYLGGLLWYWERYRPASAH</sequence>
<dbReference type="EMBL" id="JPLY01000004">
    <property type="protein sequence ID" value="KFC21047.1"/>
    <property type="molecule type" value="Genomic_DNA"/>
</dbReference>
<dbReference type="eggNOG" id="COG2259">
    <property type="taxonomic scope" value="Bacteria"/>
</dbReference>
<dbReference type="STRING" id="421072.SAMN04488097_0397"/>
<keyword evidence="3 5" id="KW-1133">Transmembrane helix</keyword>
<keyword evidence="2 5" id="KW-0812">Transmembrane</keyword>
<dbReference type="OrthoDB" id="4732370at2"/>
<protein>
    <submittedName>
        <fullName evidence="7">DoxX family protein</fullName>
    </submittedName>
</protein>
<accession>A0A085BF02</accession>
<dbReference type="RefSeq" id="WP_034976756.1">
    <property type="nucleotide sequence ID" value="NZ_FOFI01000001.1"/>
</dbReference>
<evidence type="ECO:0000256" key="2">
    <source>
        <dbReference type="ARBA" id="ARBA00022692"/>
    </source>
</evidence>